<dbReference type="InterPro" id="IPR036732">
    <property type="entry name" value="AFP_Neu5c_C_sf"/>
</dbReference>
<dbReference type="InterPro" id="IPR051690">
    <property type="entry name" value="PseI-like"/>
</dbReference>
<gene>
    <name evidence="2" type="primary">neuB</name>
    <name evidence="2" type="ORF">GCM10022218_21730</name>
</gene>
<dbReference type="InterPro" id="IPR057736">
    <property type="entry name" value="SAF_PseI/NeuA/NeuB"/>
</dbReference>
<dbReference type="EMBL" id="BAAAZK010000006">
    <property type="protein sequence ID" value="GAA4175663.1"/>
    <property type="molecule type" value="Genomic_DNA"/>
</dbReference>
<organism evidence="2 3">
    <name type="scientific">Sphingobacterium ginsenosidimutans</name>
    <dbReference type="NCBI Taxonomy" id="687845"/>
    <lineage>
        <taxon>Bacteria</taxon>
        <taxon>Pseudomonadati</taxon>
        <taxon>Bacteroidota</taxon>
        <taxon>Sphingobacteriia</taxon>
        <taxon>Sphingobacteriales</taxon>
        <taxon>Sphingobacteriaceae</taxon>
        <taxon>Sphingobacterium</taxon>
    </lineage>
</organism>
<dbReference type="PROSITE" id="PS50844">
    <property type="entry name" value="AFP_LIKE"/>
    <property type="match status" value="1"/>
</dbReference>
<dbReference type="CDD" id="cd11615">
    <property type="entry name" value="SAF_NeuB_like"/>
    <property type="match status" value="1"/>
</dbReference>
<dbReference type="Gene3D" id="3.20.20.70">
    <property type="entry name" value="Aldolase class I"/>
    <property type="match status" value="1"/>
</dbReference>
<dbReference type="SMART" id="SM00858">
    <property type="entry name" value="SAF"/>
    <property type="match status" value="1"/>
</dbReference>
<dbReference type="PANTHER" id="PTHR42966">
    <property type="entry name" value="N-ACETYLNEURAMINATE SYNTHASE"/>
    <property type="match status" value="1"/>
</dbReference>
<dbReference type="InterPro" id="IPR020007">
    <property type="entry name" value="NeuB/NeuA"/>
</dbReference>
<dbReference type="InterPro" id="IPR006190">
    <property type="entry name" value="SAF_AFP_Neu5Ac"/>
</dbReference>
<dbReference type="InterPro" id="IPR013974">
    <property type="entry name" value="SAF"/>
</dbReference>
<dbReference type="InterPro" id="IPR013132">
    <property type="entry name" value="PseI/NeuA/B-like_N"/>
</dbReference>
<evidence type="ECO:0000259" key="1">
    <source>
        <dbReference type="PROSITE" id="PS50844"/>
    </source>
</evidence>
<dbReference type="Gene3D" id="3.90.1210.10">
    <property type="entry name" value="Antifreeze-like/N-acetylneuraminic acid synthase C-terminal domain"/>
    <property type="match status" value="1"/>
</dbReference>
<dbReference type="SUPFAM" id="SSF51569">
    <property type="entry name" value="Aldolase"/>
    <property type="match status" value="1"/>
</dbReference>
<proteinExistence type="predicted"/>
<keyword evidence="3" id="KW-1185">Reference proteome</keyword>
<dbReference type="Pfam" id="PF03102">
    <property type="entry name" value="NeuB"/>
    <property type="match status" value="1"/>
</dbReference>
<dbReference type="Pfam" id="PF08666">
    <property type="entry name" value="SAF"/>
    <property type="match status" value="1"/>
</dbReference>
<feature type="domain" description="AFP-like" evidence="1">
    <location>
        <begin position="286"/>
        <end position="338"/>
    </location>
</feature>
<dbReference type="SUPFAM" id="SSF51269">
    <property type="entry name" value="AFP III-like domain"/>
    <property type="match status" value="1"/>
</dbReference>
<accession>A0ABP8A1K9</accession>
<sequence>MKNNRVIIIAEAGVNHNGSLENAFRLVDAAVDAGVDYVKFQTFKADKLVAKSAKKADYQIQNTKDEKDSQLDMLKKLELSHDDHEQLIRYCNQKNINFFSTAFDLDSLQYLKDIGLGLVKVPSGEITNLPYLRMVAKLFDKVILSTGMSTLEDIRLAIDVFTKEGVNKEDITILHCNTEYPTPMQDVNMKAMLHIGNTFDTEIGYSDHTLGIEVPIAAVALGARVIEKHFTLDKHMDGPDHAASLEPSELKAMVLAIRNIEQAISGSGLKEPSESEKKNIAIARKSIVAKVAIKKGEVFSEENLTVKRPGSGISPMCWDEVVGKIAEQNFEEDDLICL</sequence>
<comment type="caution">
    <text evidence="2">The sequence shown here is derived from an EMBL/GenBank/DDBJ whole genome shotgun (WGS) entry which is preliminary data.</text>
</comment>
<dbReference type="PANTHER" id="PTHR42966:SF1">
    <property type="entry name" value="SIALIC ACID SYNTHASE"/>
    <property type="match status" value="1"/>
</dbReference>
<dbReference type="Proteomes" id="UP001500167">
    <property type="component" value="Unassembled WGS sequence"/>
</dbReference>
<dbReference type="NCBIfam" id="TIGR03569">
    <property type="entry name" value="NeuB_NnaB"/>
    <property type="match status" value="1"/>
</dbReference>
<dbReference type="RefSeq" id="WP_346086129.1">
    <property type="nucleotide sequence ID" value="NZ_BAAAZK010000006.1"/>
</dbReference>
<reference evidence="3" key="1">
    <citation type="journal article" date="2019" name="Int. J. Syst. Evol. Microbiol.">
        <title>The Global Catalogue of Microorganisms (GCM) 10K type strain sequencing project: providing services to taxonomists for standard genome sequencing and annotation.</title>
        <authorList>
            <consortium name="The Broad Institute Genomics Platform"/>
            <consortium name="The Broad Institute Genome Sequencing Center for Infectious Disease"/>
            <person name="Wu L."/>
            <person name="Ma J."/>
        </authorList>
    </citation>
    <scope>NUCLEOTIDE SEQUENCE [LARGE SCALE GENOMIC DNA]</scope>
    <source>
        <strain evidence="3">JCM 16722</strain>
    </source>
</reference>
<protein>
    <submittedName>
        <fullName evidence="2">N-acetylneuraminate synthase</fullName>
    </submittedName>
</protein>
<evidence type="ECO:0000313" key="2">
    <source>
        <dbReference type="EMBL" id="GAA4175663.1"/>
    </source>
</evidence>
<name>A0ABP8A1K9_9SPHI</name>
<evidence type="ECO:0000313" key="3">
    <source>
        <dbReference type="Proteomes" id="UP001500167"/>
    </source>
</evidence>
<dbReference type="InterPro" id="IPR013785">
    <property type="entry name" value="Aldolase_TIM"/>
</dbReference>